<keyword evidence="1" id="KW-0732">Signal</keyword>
<gene>
    <name evidence="2" type="ORF">LMG21510_00977</name>
</gene>
<reference evidence="2 3" key="1">
    <citation type="submission" date="2021-08" db="EMBL/GenBank/DDBJ databases">
        <authorList>
            <person name="Peeters C."/>
        </authorList>
    </citation>
    <scope>NUCLEOTIDE SEQUENCE [LARGE SCALE GENOMIC DNA]</scope>
    <source>
        <strain evidence="2 3">LMG 21510</strain>
    </source>
</reference>
<sequence>MWIRTLALPAAVSVACVLAGCAGMGADDGAELADGGFGEDPWRQTRAATSSVVLPVTQTGAGIAVIRQGLARAKASEAGAAGGSHRLTEAAVDTYPAGG</sequence>
<evidence type="ECO:0000313" key="3">
    <source>
        <dbReference type="Proteomes" id="UP000721236"/>
    </source>
</evidence>
<name>A0ABN7Y4K3_9BURK</name>
<protein>
    <recommendedName>
        <fullName evidence="4">Lipoprotein</fullName>
    </recommendedName>
</protein>
<feature type="chain" id="PRO_5045201479" description="Lipoprotein" evidence="1">
    <location>
        <begin position="20"/>
        <end position="99"/>
    </location>
</feature>
<keyword evidence="3" id="KW-1185">Reference proteome</keyword>
<evidence type="ECO:0000313" key="2">
    <source>
        <dbReference type="EMBL" id="CAG9168153.1"/>
    </source>
</evidence>
<dbReference type="RefSeq" id="WP_224040018.1">
    <property type="nucleotide sequence ID" value="NZ_CAJZAH010000001.1"/>
</dbReference>
<dbReference type="EMBL" id="CAJZAH010000001">
    <property type="protein sequence ID" value="CAG9168153.1"/>
    <property type="molecule type" value="Genomic_DNA"/>
</dbReference>
<dbReference type="Proteomes" id="UP000721236">
    <property type="component" value="Unassembled WGS sequence"/>
</dbReference>
<feature type="signal peptide" evidence="1">
    <location>
        <begin position="1"/>
        <end position="19"/>
    </location>
</feature>
<evidence type="ECO:0008006" key="4">
    <source>
        <dbReference type="Google" id="ProtNLM"/>
    </source>
</evidence>
<evidence type="ECO:0000256" key="1">
    <source>
        <dbReference type="SAM" id="SignalP"/>
    </source>
</evidence>
<accession>A0ABN7Y4K3</accession>
<proteinExistence type="predicted"/>
<dbReference type="PROSITE" id="PS51257">
    <property type="entry name" value="PROKAR_LIPOPROTEIN"/>
    <property type="match status" value="1"/>
</dbReference>
<organism evidence="2 3">
    <name type="scientific">Cupriavidus respiraculi</name>
    <dbReference type="NCBI Taxonomy" id="195930"/>
    <lineage>
        <taxon>Bacteria</taxon>
        <taxon>Pseudomonadati</taxon>
        <taxon>Pseudomonadota</taxon>
        <taxon>Betaproteobacteria</taxon>
        <taxon>Burkholderiales</taxon>
        <taxon>Burkholderiaceae</taxon>
        <taxon>Cupriavidus</taxon>
    </lineage>
</organism>
<comment type="caution">
    <text evidence="2">The sequence shown here is derived from an EMBL/GenBank/DDBJ whole genome shotgun (WGS) entry which is preliminary data.</text>
</comment>